<dbReference type="AlphaFoldDB" id="A0A7S4UEJ2"/>
<feature type="compositionally biased region" description="Low complexity" evidence="1">
    <location>
        <begin position="30"/>
        <end position="47"/>
    </location>
</feature>
<evidence type="ECO:0000313" key="2">
    <source>
        <dbReference type="EMBL" id="CAE4576098.1"/>
    </source>
</evidence>
<gene>
    <name evidence="2" type="ORF">AMON00008_LOCUS15718</name>
</gene>
<protein>
    <submittedName>
        <fullName evidence="2">Uncharacterized protein</fullName>
    </submittedName>
</protein>
<feature type="region of interest" description="Disordered" evidence="1">
    <location>
        <begin position="1"/>
        <end position="92"/>
    </location>
</feature>
<organism evidence="2">
    <name type="scientific">Alexandrium monilatum</name>
    <dbReference type="NCBI Taxonomy" id="311494"/>
    <lineage>
        <taxon>Eukaryota</taxon>
        <taxon>Sar</taxon>
        <taxon>Alveolata</taxon>
        <taxon>Dinophyceae</taxon>
        <taxon>Gonyaulacales</taxon>
        <taxon>Pyrocystaceae</taxon>
        <taxon>Alexandrium</taxon>
    </lineage>
</organism>
<evidence type="ECO:0000256" key="1">
    <source>
        <dbReference type="SAM" id="MobiDB-lite"/>
    </source>
</evidence>
<proteinExistence type="predicted"/>
<sequence length="130" mass="12688">MAVRAEQDGASASLAPDGAAPRSGQPLPPSGSESCSSSGSVGSCCAPSREHRRCPGAAGIVPGGPAGAEEDCGGGAQGMPSDPDVATAAASLSEWTEVQAGKRKGKISQAQAGLTLDSVWSSGISVQLHT</sequence>
<accession>A0A7S4UEJ2</accession>
<reference evidence="2" key="1">
    <citation type="submission" date="2021-01" db="EMBL/GenBank/DDBJ databases">
        <authorList>
            <person name="Corre E."/>
            <person name="Pelletier E."/>
            <person name="Niang G."/>
            <person name="Scheremetjew M."/>
            <person name="Finn R."/>
            <person name="Kale V."/>
            <person name="Holt S."/>
            <person name="Cochrane G."/>
            <person name="Meng A."/>
            <person name="Brown T."/>
            <person name="Cohen L."/>
        </authorList>
    </citation>
    <scope>NUCLEOTIDE SEQUENCE</scope>
    <source>
        <strain evidence="2">CCMP3105</strain>
    </source>
</reference>
<dbReference type="EMBL" id="HBNR01023499">
    <property type="protein sequence ID" value="CAE4576098.1"/>
    <property type="molecule type" value="Transcribed_RNA"/>
</dbReference>
<name>A0A7S4UEJ2_9DINO</name>